<evidence type="ECO:0000313" key="2">
    <source>
        <dbReference type="Proteomes" id="UP000176800"/>
    </source>
</evidence>
<accession>A0A1G2U1F9</accession>
<organism evidence="1 2">
    <name type="scientific">Candidatus Zambryskibacteria bacterium RIFCSPLOWO2_01_FULL_45_21</name>
    <dbReference type="NCBI Taxonomy" id="1802761"/>
    <lineage>
        <taxon>Bacteria</taxon>
        <taxon>Candidatus Zambryskiibacteriota</taxon>
    </lineage>
</organism>
<sequence>MKWYFASRTKHRFKIIEISQFLANVGETVTSDWVYKEISQPYEKNTNEVEALSDEVVGSILETDIFVLISDPEGTDMFIELGVSLAKKAFLKKIKIYIVGRYSRRSIMQNHPSTVHVDNVKEIFDKEGINSKDFIVPNFW</sequence>
<protein>
    <recommendedName>
        <fullName evidence="3">Nucleoside 2-deoxyribosyltransferase</fullName>
    </recommendedName>
</protein>
<comment type="caution">
    <text evidence="1">The sequence shown here is derived from an EMBL/GenBank/DDBJ whole genome shotgun (WGS) entry which is preliminary data.</text>
</comment>
<reference evidence="1 2" key="1">
    <citation type="journal article" date="2016" name="Nat. Commun.">
        <title>Thousands of microbial genomes shed light on interconnected biogeochemical processes in an aquifer system.</title>
        <authorList>
            <person name="Anantharaman K."/>
            <person name="Brown C.T."/>
            <person name="Hug L.A."/>
            <person name="Sharon I."/>
            <person name="Castelle C.J."/>
            <person name="Probst A.J."/>
            <person name="Thomas B.C."/>
            <person name="Singh A."/>
            <person name="Wilkins M.J."/>
            <person name="Karaoz U."/>
            <person name="Brodie E.L."/>
            <person name="Williams K.H."/>
            <person name="Hubbard S.S."/>
            <person name="Banfield J.F."/>
        </authorList>
    </citation>
    <scope>NUCLEOTIDE SEQUENCE [LARGE SCALE GENOMIC DNA]</scope>
</reference>
<name>A0A1G2U1F9_9BACT</name>
<evidence type="ECO:0000313" key="1">
    <source>
        <dbReference type="EMBL" id="OHB03249.1"/>
    </source>
</evidence>
<proteinExistence type="predicted"/>
<evidence type="ECO:0008006" key="3">
    <source>
        <dbReference type="Google" id="ProtNLM"/>
    </source>
</evidence>
<dbReference type="Proteomes" id="UP000176800">
    <property type="component" value="Unassembled WGS sequence"/>
</dbReference>
<gene>
    <name evidence="1" type="ORF">A3B14_00530</name>
</gene>
<dbReference type="EMBL" id="MHWE01000021">
    <property type="protein sequence ID" value="OHB03249.1"/>
    <property type="molecule type" value="Genomic_DNA"/>
</dbReference>
<dbReference type="AlphaFoldDB" id="A0A1G2U1F9"/>